<dbReference type="CDD" id="cd04590">
    <property type="entry name" value="CBS_pair_CorC_HlyC_assoc"/>
    <property type="match status" value="1"/>
</dbReference>
<evidence type="ECO:0000256" key="7">
    <source>
        <dbReference type="ARBA" id="ARBA00023122"/>
    </source>
</evidence>
<dbReference type="PROSITE" id="PS51846">
    <property type="entry name" value="CNNM"/>
    <property type="match status" value="1"/>
</dbReference>
<keyword evidence="7" id="KW-0129">CBS domain</keyword>
<dbReference type="SUPFAM" id="SSF56176">
    <property type="entry name" value="FAD-binding/transporter-associated domain-like"/>
    <property type="match status" value="1"/>
</dbReference>
<evidence type="ECO:0000313" key="10">
    <source>
        <dbReference type="Proteomes" id="UP000254912"/>
    </source>
</evidence>
<sequence length="453" mass="50551">MSTGALVGSLVAIFIVLALLTLFVAAEFALVKVRRSQLEDLQEQRERPSKAIATAIHMVENLNEYLSTTQVGITAGGLIIGWLGEETVAHLLLEMGILQKLPGVSAGAIASVIALLLLTYVEVVVTELLPKNLAIEFPIKVMMLIVRPLHWSHQLFYPFVWFLNKSAEGLLRLFGLKSVDEGGEVYSESEILNLSRAAAKTGELEDEEVRFMERAFEMTEKVAVDIMVDRTQMTVVDVTATVKDVARVYFETKHSRLPVTADNDKDKIIGYVRNYDLMRQLQLDDSVTIAKIVRSLPTVPENLGLTDALSKMMKDSTPMAVVKNEYGGTSGVVTDTDIYEELFGALRDENTSDHRLVEKVGHSEDGEEIYHISGKMTLYDFERYFDTDVKPFDDSEMVTLTGYVLEQKPDIKKGETLHVAEFNVIPLDSADDAYIDSFEVVRLQDGSKNRISD</sequence>
<dbReference type="InterPro" id="IPR046342">
    <property type="entry name" value="CBS_dom_sf"/>
</dbReference>
<dbReference type="InterPro" id="IPR002550">
    <property type="entry name" value="CNNM"/>
</dbReference>
<dbReference type="Pfam" id="PF01595">
    <property type="entry name" value="CNNM"/>
    <property type="match status" value="1"/>
</dbReference>
<dbReference type="Pfam" id="PF00571">
    <property type="entry name" value="CBS"/>
    <property type="match status" value="2"/>
</dbReference>
<dbReference type="EMBL" id="QRAS01000005">
    <property type="protein sequence ID" value="RDL01091.1"/>
    <property type="molecule type" value="Genomic_DNA"/>
</dbReference>
<dbReference type="InterPro" id="IPR016169">
    <property type="entry name" value="FAD-bd_PCMH_sub2"/>
</dbReference>
<protein>
    <submittedName>
        <fullName evidence="9">CBS domain containing-hemolysin-like protein</fullName>
    </submittedName>
</protein>
<organism evidence="9 10">
    <name type="scientific">Weissella soli</name>
    <dbReference type="NCBI Taxonomy" id="155866"/>
    <lineage>
        <taxon>Bacteria</taxon>
        <taxon>Bacillati</taxon>
        <taxon>Bacillota</taxon>
        <taxon>Bacilli</taxon>
        <taxon>Lactobacillales</taxon>
        <taxon>Lactobacillaceae</taxon>
        <taxon>Weissella</taxon>
    </lineage>
</organism>
<gene>
    <name evidence="9" type="ORF">DFP99_1562</name>
</gene>
<dbReference type="InterPro" id="IPR044751">
    <property type="entry name" value="Ion_transp-like_CBS"/>
</dbReference>
<name>A0A288QZ09_9LACO</name>
<evidence type="ECO:0000256" key="5">
    <source>
        <dbReference type="ARBA" id="ARBA00022737"/>
    </source>
</evidence>
<dbReference type="RefSeq" id="WP_070230659.1">
    <property type="nucleotide sequence ID" value="NZ_BJYO01000007.1"/>
</dbReference>
<dbReference type="SUPFAM" id="SSF54631">
    <property type="entry name" value="CBS-domain pair"/>
    <property type="match status" value="1"/>
</dbReference>
<comment type="caution">
    <text evidence="9">The sequence shown here is derived from an EMBL/GenBank/DDBJ whole genome shotgun (WGS) entry which is preliminary data.</text>
</comment>
<dbReference type="SMART" id="SM00116">
    <property type="entry name" value="CBS"/>
    <property type="match status" value="2"/>
</dbReference>
<keyword evidence="6" id="KW-1133">Transmembrane helix</keyword>
<dbReference type="SMART" id="SM01091">
    <property type="entry name" value="CorC_HlyC"/>
    <property type="match status" value="1"/>
</dbReference>
<reference evidence="9 10" key="1">
    <citation type="submission" date="2018-07" db="EMBL/GenBank/DDBJ databases">
        <title>Genomic Encyclopedia of Type Strains, Phase III (KMG-III): the genomes of soil and plant-associated and newly described type strains.</title>
        <authorList>
            <person name="Whitman W."/>
        </authorList>
    </citation>
    <scope>NUCLEOTIDE SEQUENCE [LARGE SCALE GENOMIC DNA]</scope>
    <source>
        <strain evidence="9 10">CECT 7031</strain>
    </source>
</reference>
<evidence type="ECO:0000256" key="3">
    <source>
        <dbReference type="ARBA" id="ARBA00022475"/>
    </source>
</evidence>
<dbReference type="GO" id="GO:0005886">
    <property type="term" value="C:plasma membrane"/>
    <property type="evidence" value="ECO:0007669"/>
    <property type="project" value="UniProtKB-SubCell"/>
</dbReference>
<proteinExistence type="inferred from homology"/>
<evidence type="ECO:0000313" key="9">
    <source>
        <dbReference type="EMBL" id="RDL01091.1"/>
    </source>
</evidence>
<dbReference type="GO" id="GO:0050660">
    <property type="term" value="F:flavin adenine dinucleotide binding"/>
    <property type="evidence" value="ECO:0007669"/>
    <property type="project" value="InterPro"/>
</dbReference>
<dbReference type="Pfam" id="PF03471">
    <property type="entry name" value="CorC_HlyC"/>
    <property type="match status" value="1"/>
</dbReference>
<keyword evidence="5" id="KW-0677">Repeat</keyword>
<dbReference type="Gene3D" id="3.30.465.10">
    <property type="match status" value="1"/>
</dbReference>
<accession>A0A288QZ09</accession>
<dbReference type="InterPro" id="IPR000644">
    <property type="entry name" value="CBS_dom"/>
</dbReference>
<dbReference type="InterPro" id="IPR051676">
    <property type="entry name" value="UPF0053_domain"/>
</dbReference>
<dbReference type="PROSITE" id="PS51371">
    <property type="entry name" value="CBS"/>
    <property type="match status" value="2"/>
</dbReference>
<dbReference type="GeneID" id="94546682"/>
<keyword evidence="8" id="KW-0472">Membrane</keyword>
<evidence type="ECO:0000256" key="6">
    <source>
        <dbReference type="ARBA" id="ARBA00022989"/>
    </source>
</evidence>
<dbReference type="InterPro" id="IPR036318">
    <property type="entry name" value="FAD-bd_PCMH-like_sf"/>
</dbReference>
<dbReference type="PANTHER" id="PTHR43099">
    <property type="entry name" value="UPF0053 PROTEIN YRKA"/>
    <property type="match status" value="1"/>
</dbReference>
<dbReference type="AlphaFoldDB" id="A0A288QZ09"/>
<evidence type="ECO:0000256" key="1">
    <source>
        <dbReference type="ARBA" id="ARBA00004651"/>
    </source>
</evidence>
<dbReference type="Proteomes" id="UP000254912">
    <property type="component" value="Unassembled WGS sequence"/>
</dbReference>
<comment type="subcellular location">
    <subcellularLocation>
        <location evidence="1">Cell membrane</location>
        <topology evidence="1">Multi-pass membrane protein</topology>
    </subcellularLocation>
</comment>
<evidence type="ECO:0000256" key="8">
    <source>
        <dbReference type="ARBA" id="ARBA00023136"/>
    </source>
</evidence>
<dbReference type="InterPro" id="IPR005170">
    <property type="entry name" value="Transptr-assoc_dom"/>
</dbReference>
<keyword evidence="4" id="KW-0812">Transmembrane</keyword>
<dbReference type="KEGG" id="wso:WSWS_01498"/>
<evidence type="ECO:0000256" key="2">
    <source>
        <dbReference type="ARBA" id="ARBA00006337"/>
    </source>
</evidence>
<keyword evidence="10" id="KW-1185">Reference proteome</keyword>
<dbReference type="Gene3D" id="3.10.580.10">
    <property type="entry name" value="CBS-domain"/>
    <property type="match status" value="1"/>
</dbReference>
<evidence type="ECO:0000256" key="4">
    <source>
        <dbReference type="ARBA" id="ARBA00022692"/>
    </source>
</evidence>
<comment type="similarity">
    <text evidence="2">Belongs to the UPF0053 family.</text>
</comment>
<dbReference type="PANTHER" id="PTHR43099:SF5">
    <property type="entry name" value="HLYC_CORC FAMILY TRANSPORTER"/>
    <property type="match status" value="1"/>
</dbReference>
<keyword evidence="3" id="KW-1003">Cell membrane</keyword>